<accession>A0A3A1WQT6</accession>
<protein>
    <submittedName>
        <fullName evidence="1">DUF2735 domain-containing protein</fullName>
    </submittedName>
</protein>
<dbReference type="InterPro" id="IPR021232">
    <property type="entry name" value="DUF2735"/>
</dbReference>
<dbReference type="Pfam" id="PF10931">
    <property type="entry name" value="DUF2735"/>
    <property type="match status" value="1"/>
</dbReference>
<keyword evidence="2" id="KW-1185">Reference proteome</keyword>
<evidence type="ECO:0000313" key="2">
    <source>
        <dbReference type="Proteomes" id="UP000265750"/>
    </source>
</evidence>
<proteinExistence type="predicted"/>
<reference evidence="2" key="1">
    <citation type="submission" date="2018-09" db="EMBL/GenBank/DDBJ databases">
        <authorList>
            <person name="Tuo L."/>
        </authorList>
    </citation>
    <scope>NUCLEOTIDE SEQUENCE [LARGE SCALE GENOMIC DNA]</scope>
    <source>
        <strain evidence="2">M2BS4Y-1</strain>
    </source>
</reference>
<name>A0A3A1WQT6_9HYPH</name>
<dbReference type="OrthoDB" id="8001436at2"/>
<organism evidence="1 2">
    <name type="scientific">Aureimonas flava</name>
    <dbReference type="NCBI Taxonomy" id="2320271"/>
    <lineage>
        <taxon>Bacteria</taxon>
        <taxon>Pseudomonadati</taxon>
        <taxon>Pseudomonadota</taxon>
        <taxon>Alphaproteobacteria</taxon>
        <taxon>Hyphomicrobiales</taxon>
        <taxon>Aurantimonadaceae</taxon>
        <taxon>Aureimonas</taxon>
    </lineage>
</organism>
<dbReference type="Proteomes" id="UP000265750">
    <property type="component" value="Unassembled WGS sequence"/>
</dbReference>
<dbReference type="AlphaFoldDB" id="A0A3A1WQT6"/>
<evidence type="ECO:0000313" key="1">
    <source>
        <dbReference type="EMBL" id="RIY03750.1"/>
    </source>
</evidence>
<sequence>MERTASIQGATILAFPLGGRRGARAWAAQAADRNPVPEMVVDCDAWYHQAAVDEAKPRSDA</sequence>
<dbReference type="RefSeq" id="WP_119538406.1">
    <property type="nucleotide sequence ID" value="NZ_QYRN01000001.1"/>
</dbReference>
<comment type="caution">
    <text evidence="1">The sequence shown here is derived from an EMBL/GenBank/DDBJ whole genome shotgun (WGS) entry which is preliminary data.</text>
</comment>
<gene>
    <name evidence="1" type="ORF">D3218_03155</name>
</gene>
<dbReference type="EMBL" id="QYRN01000001">
    <property type="protein sequence ID" value="RIY03750.1"/>
    <property type="molecule type" value="Genomic_DNA"/>
</dbReference>